<dbReference type="InterPro" id="IPR051943">
    <property type="entry name" value="TRAFAC_Dynamin-like_GTPase"/>
</dbReference>
<evidence type="ECO:0000313" key="4">
    <source>
        <dbReference type="Proteomes" id="UP000178379"/>
    </source>
</evidence>
<dbReference type="Pfam" id="PF00350">
    <property type="entry name" value="Dynamin_N"/>
    <property type="match status" value="1"/>
</dbReference>
<dbReference type="STRING" id="1817756.A2140_06375"/>
<accession>A0A1F6SXL5</accession>
<dbReference type="InterPro" id="IPR045063">
    <property type="entry name" value="Dynamin_N"/>
</dbReference>
<reference evidence="3 4" key="1">
    <citation type="journal article" date="2016" name="Nat. Commun.">
        <title>Thousands of microbial genomes shed light on interconnected biogeochemical processes in an aquifer system.</title>
        <authorList>
            <person name="Anantharaman K."/>
            <person name="Brown C.T."/>
            <person name="Hug L.A."/>
            <person name="Sharon I."/>
            <person name="Castelle C.J."/>
            <person name="Probst A.J."/>
            <person name="Thomas B.C."/>
            <person name="Singh A."/>
            <person name="Wilkins M.J."/>
            <person name="Karaoz U."/>
            <person name="Brodie E.L."/>
            <person name="Williams K.H."/>
            <person name="Hubbard S.S."/>
            <person name="Banfield J.F."/>
        </authorList>
    </citation>
    <scope>NUCLEOTIDE SEQUENCE [LARGE SCALE GENOMIC DNA]</scope>
</reference>
<dbReference type="SUPFAM" id="SSF52540">
    <property type="entry name" value="P-loop containing nucleoside triphosphate hydrolases"/>
    <property type="match status" value="1"/>
</dbReference>
<keyword evidence="1" id="KW-0175">Coiled coil</keyword>
<proteinExistence type="predicted"/>
<dbReference type="PANTHER" id="PTHR43681:SF1">
    <property type="entry name" value="SARCALUMENIN"/>
    <property type="match status" value="1"/>
</dbReference>
<protein>
    <recommendedName>
        <fullName evidence="2">Dynamin N-terminal domain-containing protein</fullName>
    </recommendedName>
</protein>
<dbReference type="PANTHER" id="PTHR43681">
    <property type="entry name" value="TRANSMEMBRANE GTPASE FZO"/>
    <property type="match status" value="1"/>
</dbReference>
<dbReference type="AlphaFoldDB" id="A0A1F6SXL5"/>
<evidence type="ECO:0000259" key="2">
    <source>
        <dbReference type="Pfam" id="PF00350"/>
    </source>
</evidence>
<feature type="domain" description="Dynamin N-terminal" evidence="2">
    <location>
        <begin position="50"/>
        <end position="267"/>
    </location>
</feature>
<comment type="caution">
    <text evidence="3">The sequence shown here is derived from an EMBL/GenBank/DDBJ whole genome shotgun (WGS) entry which is preliminary data.</text>
</comment>
<dbReference type="EMBL" id="MFSQ01000142">
    <property type="protein sequence ID" value="OGI37680.1"/>
    <property type="molecule type" value="Genomic_DNA"/>
</dbReference>
<sequence>MHSYSRWREELVALIQQYQDWIEAQGLSSGEDDLRVYELIDGLRSDKLSVALVAEFSRGKTELINAVFFADYKQRLLPSDAGRTTMCPTELLYDDKLPPCVRLLPIESREGQATIQELKRQPLQWTTLPLEIDNPAQMAQVFAEMIRVKSVSPHQAEEVGLYNPRAHGVGPTLTADGQLEIPVWRHAIINFPHPLLKQGLVLLDTPGLNSLGTEPELTLTMIPQAHAVLFLLGADTGVTKSDMEVWTGHVRKARQVRDDACIAVLNKIDTLWDELRDNSAIQAAIDRQVRDTAHALDLDASQVFPISAQKGLLAKIKGDHALLERSGLVTLEEKLSTGLINAKQMLLRGKVVREIGAAIETTRTMLQNRAQAMEGQLTELRALGGQNQSAIQALMVRLRDEKHAYDKTLASFQATRQVLGDQLKKLLESVSAETFDDLANKARQDMSDAWTTHGLRAAMKTLFEGMLTSIEAANKKTQDIRGLVQAIYNKFHADHGFAVQKPLNFSLLEQQSRLQSLYNEAEAFRNSPVMVMTEQHFVVKKFFITLVSRTREIFTQCNTVTDKWSKAVLAPILSQVREHKIMLDQRVESLKKIHGNLNNLNTRIQSLETTRDTIRRQLATIDEMMTRLGMGEKPLH</sequence>
<gene>
    <name evidence="3" type="ORF">A2140_06375</name>
</gene>
<dbReference type="Proteomes" id="UP000178379">
    <property type="component" value="Unassembled WGS sequence"/>
</dbReference>
<organism evidence="3 4">
    <name type="scientific">Candidatus Muproteobacteria bacterium RBG_16_62_13</name>
    <dbReference type="NCBI Taxonomy" id="1817756"/>
    <lineage>
        <taxon>Bacteria</taxon>
        <taxon>Pseudomonadati</taxon>
        <taxon>Pseudomonadota</taxon>
        <taxon>Candidatus Muproteobacteria</taxon>
    </lineage>
</organism>
<evidence type="ECO:0000313" key="3">
    <source>
        <dbReference type="EMBL" id="OGI37680.1"/>
    </source>
</evidence>
<evidence type="ECO:0000256" key="1">
    <source>
        <dbReference type="SAM" id="Coils"/>
    </source>
</evidence>
<dbReference type="InterPro" id="IPR027417">
    <property type="entry name" value="P-loop_NTPase"/>
</dbReference>
<name>A0A1F6SXL5_9PROT</name>
<feature type="coiled-coil region" evidence="1">
    <location>
        <begin position="590"/>
        <end position="617"/>
    </location>
</feature>
<dbReference type="Gene3D" id="3.40.50.300">
    <property type="entry name" value="P-loop containing nucleotide triphosphate hydrolases"/>
    <property type="match status" value="1"/>
</dbReference>